<keyword evidence="1" id="KW-1133">Transmembrane helix</keyword>
<organism evidence="2 3">
    <name type="scientific">Pichia membranifaciens NRRL Y-2026</name>
    <dbReference type="NCBI Taxonomy" id="763406"/>
    <lineage>
        <taxon>Eukaryota</taxon>
        <taxon>Fungi</taxon>
        <taxon>Dikarya</taxon>
        <taxon>Ascomycota</taxon>
        <taxon>Saccharomycotina</taxon>
        <taxon>Pichiomycetes</taxon>
        <taxon>Pichiales</taxon>
        <taxon>Pichiaceae</taxon>
        <taxon>Pichia</taxon>
    </lineage>
</organism>
<reference evidence="2 3" key="1">
    <citation type="journal article" date="2016" name="Proc. Natl. Acad. Sci. U.S.A.">
        <title>Comparative genomics of biotechnologically important yeasts.</title>
        <authorList>
            <person name="Riley R."/>
            <person name="Haridas S."/>
            <person name="Wolfe K.H."/>
            <person name="Lopes M.R."/>
            <person name="Hittinger C.T."/>
            <person name="Goeker M."/>
            <person name="Salamov A.A."/>
            <person name="Wisecaver J.H."/>
            <person name="Long T.M."/>
            <person name="Calvey C.H."/>
            <person name="Aerts A.L."/>
            <person name="Barry K.W."/>
            <person name="Choi C."/>
            <person name="Clum A."/>
            <person name="Coughlan A.Y."/>
            <person name="Deshpande S."/>
            <person name="Douglass A.P."/>
            <person name="Hanson S.J."/>
            <person name="Klenk H.-P."/>
            <person name="LaButti K.M."/>
            <person name="Lapidus A."/>
            <person name="Lindquist E.A."/>
            <person name="Lipzen A.M."/>
            <person name="Meier-Kolthoff J.P."/>
            <person name="Ohm R.A."/>
            <person name="Otillar R.P."/>
            <person name="Pangilinan J.L."/>
            <person name="Peng Y."/>
            <person name="Rokas A."/>
            <person name="Rosa C.A."/>
            <person name="Scheuner C."/>
            <person name="Sibirny A.A."/>
            <person name="Slot J.C."/>
            <person name="Stielow J.B."/>
            <person name="Sun H."/>
            <person name="Kurtzman C.P."/>
            <person name="Blackwell M."/>
            <person name="Grigoriev I.V."/>
            <person name="Jeffries T.W."/>
        </authorList>
    </citation>
    <scope>NUCLEOTIDE SEQUENCE [LARGE SCALE GENOMIC DNA]</scope>
    <source>
        <strain evidence="2 3">NRRL Y-2026</strain>
    </source>
</reference>
<keyword evidence="1" id="KW-0812">Transmembrane</keyword>
<evidence type="ECO:0000313" key="2">
    <source>
        <dbReference type="EMBL" id="ODQ47724.1"/>
    </source>
</evidence>
<dbReference type="AlphaFoldDB" id="A0A1E3NNQ9"/>
<sequence length="186" mass="19975">MSEQPPPAPAAQKNRLLGIGIFAAATVGLFLYARARPGKATKPIVFPGETGAAGTPGNGRVFQTIYSPEEFELLLSSPSSSRGTLFATFVRLGEGPSNSMATHMWEIVRSIDKPEYTSTVCVELAGGRNDALVSKYLVNTVPSVLALKKTLPYDTYTDKGVGNSNTPIDDVDKEKLRAWVLEVLSK</sequence>
<accession>A0A1E3NNQ9</accession>
<name>A0A1E3NNQ9_9ASCO</name>
<dbReference type="OrthoDB" id="19690at2759"/>
<keyword evidence="1" id="KW-0472">Membrane</keyword>
<keyword evidence="3" id="KW-1185">Reference proteome</keyword>
<proteinExistence type="predicted"/>
<gene>
    <name evidence="2" type="ORF">PICMEDRAFT_71760</name>
</gene>
<protein>
    <recommendedName>
        <fullName evidence="4">Thioredoxin domain-containing protein</fullName>
    </recommendedName>
</protein>
<dbReference type="Proteomes" id="UP000094455">
    <property type="component" value="Unassembled WGS sequence"/>
</dbReference>
<dbReference type="GeneID" id="30180686"/>
<dbReference type="EMBL" id="KV454002">
    <property type="protein sequence ID" value="ODQ47724.1"/>
    <property type="molecule type" value="Genomic_DNA"/>
</dbReference>
<feature type="transmembrane region" description="Helical" evidence="1">
    <location>
        <begin position="16"/>
        <end position="33"/>
    </location>
</feature>
<evidence type="ECO:0000256" key="1">
    <source>
        <dbReference type="SAM" id="Phobius"/>
    </source>
</evidence>
<evidence type="ECO:0000313" key="3">
    <source>
        <dbReference type="Proteomes" id="UP000094455"/>
    </source>
</evidence>
<evidence type="ECO:0008006" key="4">
    <source>
        <dbReference type="Google" id="ProtNLM"/>
    </source>
</evidence>
<dbReference type="RefSeq" id="XP_019018837.1">
    <property type="nucleotide sequence ID" value="XM_019163999.1"/>
</dbReference>